<reference evidence="1" key="1">
    <citation type="submission" date="2020-08" db="EMBL/GenBank/DDBJ databases">
        <title>Multicomponent nature underlies the extraordinary mechanical properties of spider dragline silk.</title>
        <authorList>
            <person name="Kono N."/>
            <person name="Nakamura H."/>
            <person name="Mori M."/>
            <person name="Yoshida Y."/>
            <person name="Ohtoshi R."/>
            <person name="Malay A.D."/>
            <person name="Moran D.A.P."/>
            <person name="Tomita M."/>
            <person name="Numata K."/>
            <person name="Arakawa K."/>
        </authorList>
    </citation>
    <scope>NUCLEOTIDE SEQUENCE</scope>
</reference>
<organism evidence="1 2">
    <name type="scientific">Nephila pilipes</name>
    <name type="common">Giant wood spider</name>
    <name type="synonym">Nephila maculata</name>
    <dbReference type="NCBI Taxonomy" id="299642"/>
    <lineage>
        <taxon>Eukaryota</taxon>
        <taxon>Metazoa</taxon>
        <taxon>Ecdysozoa</taxon>
        <taxon>Arthropoda</taxon>
        <taxon>Chelicerata</taxon>
        <taxon>Arachnida</taxon>
        <taxon>Araneae</taxon>
        <taxon>Araneomorphae</taxon>
        <taxon>Entelegynae</taxon>
        <taxon>Araneoidea</taxon>
        <taxon>Nephilidae</taxon>
        <taxon>Nephila</taxon>
    </lineage>
</organism>
<proteinExistence type="predicted"/>
<accession>A0A8X6TGX8</accession>
<dbReference type="EMBL" id="BMAW01008415">
    <property type="protein sequence ID" value="GFT08443.1"/>
    <property type="molecule type" value="Genomic_DNA"/>
</dbReference>
<keyword evidence="2" id="KW-1185">Reference proteome</keyword>
<evidence type="ECO:0000313" key="2">
    <source>
        <dbReference type="Proteomes" id="UP000887013"/>
    </source>
</evidence>
<gene>
    <name evidence="1" type="ORF">NPIL_74811</name>
</gene>
<sequence length="109" mass="11934">MSSFFRTPSNQKPIKAASLLSLFPPAPRANNVANNIKLGLQTSGVHDNPSALPSQTRLCLNIVIGEESDERLRCACLTRHKAVIKPWPAPDFSLNPINDATLYLPTKII</sequence>
<evidence type="ECO:0000313" key="1">
    <source>
        <dbReference type="EMBL" id="GFT08443.1"/>
    </source>
</evidence>
<comment type="caution">
    <text evidence="1">The sequence shown here is derived from an EMBL/GenBank/DDBJ whole genome shotgun (WGS) entry which is preliminary data.</text>
</comment>
<name>A0A8X6TGX8_NEPPI</name>
<dbReference type="AlphaFoldDB" id="A0A8X6TGX8"/>
<dbReference type="Proteomes" id="UP000887013">
    <property type="component" value="Unassembled WGS sequence"/>
</dbReference>
<protein>
    <submittedName>
        <fullName evidence="1">Uncharacterized protein</fullName>
    </submittedName>
</protein>